<evidence type="ECO:0000256" key="8">
    <source>
        <dbReference type="SAM" id="SignalP"/>
    </source>
</evidence>
<accession>A0AAW2FC00</accession>
<keyword evidence="10" id="KW-1185">Reference proteome</keyword>
<comment type="catalytic activity">
    <reaction evidence="1">
        <text>a phosphate monoester + H2O = an alcohol + phosphate</text>
        <dbReference type="Rhea" id="RHEA:15017"/>
        <dbReference type="ChEBI" id="CHEBI:15377"/>
        <dbReference type="ChEBI" id="CHEBI:30879"/>
        <dbReference type="ChEBI" id="CHEBI:43474"/>
        <dbReference type="ChEBI" id="CHEBI:67140"/>
        <dbReference type="EC" id="3.1.3.2"/>
    </reaction>
</comment>
<dbReference type="InterPro" id="IPR033379">
    <property type="entry name" value="Acid_Pase_AS"/>
</dbReference>
<dbReference type="PROSITE" id="PS00616">
    <property type="entry name" value="HIS_ACID_PHOSPHAT_1"/>
    <property type="match status" value="1"/>
</dbReference>
<proteinExistence type="inferred from homology"/>
<dbReference type="Gene3D" id="3.40.50.1240">
    <property type="entry name" value="Phosphoglycerate mutase-like"/>
    <property type="match status" value="1"/>
</dbReference>
<dbReference type="Proteomes" id="UP001430953">
    <property type="component" value="Unassembled WGS sequence"/>
</dbReference>
<dbReference type="PANTHER" id="PTHR11567">
    <property type="entry name" value="ACID PHOSPHATASE-RELATED"/>
    <property type="match status" value="1"/>
</dbReference>
<evidence type="ECO:0000313" key="10">
    <source>
        <dbReference type="Proteomes" id="UP001430953"/>
    </source>
</evidence>
<dbReference type="CDD" id="cd07061">
    <property type="entry name" value="HP_HAP_like"/>
    <property type="match status" value="1"/>
</dbReference>
<comment type="caution">
    <text evidence="9">The sequence shown here is derived from an EMBL/GenBank/DDBJ whole genome shotgun (WGS) entry which is preliminary data.</text>
</comment>
<dbReference type="InterPro" id="IPR000560">
    <property type="entry name" value="His_Pase_clade-2"/>
</dbReference>
<evidence type="ECO:0000256" key="3">
    <source>
        <dbReference type="ARBA" id="ARBA00012646"/>
    </source>
</evidence>
<dbReference type="SUPFAM" id="SSF53254">
    <property type="entry name" value="Phosphoglycerate mutase-like"/>
    <property type="match status" value="1"/>
</dbReference>
<dbReference type="EMBL" id="JADYXP020000012">
    <property type="protein sequence ID" value="KAL0113398.1"/>
    <property type="molecule type" value="Genomic_DNA"/>
</dbReference>
<evidence type="ECO:0000256" key="1">
    <source>
        <dbReference type="ARBA" id="ARBA00000032"/>
    </source>
</evidence>
<feature type="signal peptide" evidence="8">
    <location>
        <begin position="1"/>
        <end position="27"/>
    </location>
</feature>
<evidence type="ECO:0000256" key="7">
    <source>
        <dbReference type="ARBA" id="ARBA00023180"/>
    </source>
</evidence>
<dbReference type="InterPro" id="IPR050645">
    <property type="entry name" value="Histidine_acid_phosphatase"/>
</dbReference>
<name>A0AAW2FC00_9HYME</name>
<evidence type="ECO:0000256" key="2">
    <source>
        <dbReference type="ARBA" id="ARBA00005375"/>
    </source>
</evidence>
<dbReference type="Pfam" id="PF00328">
    <property type="entry name" value="His_Phos_2"/>
    <property type="match status" value="1"/>
</dbReference>
<dbReference type="GO" id="GO:0003993">
    <property type="term" value="F:acid phosphatase activity"/>
    <property type="evidence" value="ECO:0007669"/>
    <property type="project" value="UniProtKB-EC"/>
</dbReference>
<evidence type="ECO:0000256" key="4">
    <source>
        <dbReference type="ARBA" id="ARBA00022729"/>
    </source>
</evidence>
<dbReference type="AlphaFoldDB" id="A0AAW2FC00"/>
<reference evidence="9 10" key="1">
    <citation type="submission" date="2023-03" db="EMBL/GenBank/DDBJ databases">
        <title>High recombination rates correlate with genetic variation in Cardiocondyla obscurior ants.</title>
        <authorList>
            <person name="Errbii M."/>
        </authorList>
    </citation>
    <scope>NUCLEOTIDE SEQUENCE [LARGE SCALE GENOMIC DNA]</scope>
    <source>
        <strain evidence="9">Alpha-2009</strain>
        <tissue evidence="9">Whole body</tissue>
    </source>
</reference>
<keyword evidence="4 8" id="KW-0732">Signal</keyword>
<evidence type="ECO:0000256" key="5">
    <source>
        <dbReference type="ARBA" id="ARBA00022801"/>
    </source>
</evidence>
<gene>
    <name evidence="9" type="ORF">PUN28_012514</name>
</gene>
<organism evidence="9 10">
    <name type="scientific">Cardiocondyla obscurior</name>
    <dbReference type="NCBI Taxonomy" id="286306"/>
    <lineage>
        <taxon>Eukaryota</taxon>
        <taxon>Metazoa</taxon>
        <taxon>Ecdysozoa</taxon>
        <taxon>Arthropoda</taxon>
        <taxon>Hexapoda</taxon>
        <taxon>Insecta</taxon>
        <taxon>Pterygota</taxon>
        <taxon>Neoptera</taxon>
        <taxon>Endopterygota</taxon>
        <taxon>Hymenoptera</taxon>
        <taxon>Apocrita</taxon>
        <taxon>Aculeata</taxon>
        <taxon>Formicoidea</taxon>
        <taxon>Formicidae</taxon>
        <taxon>Myrmicinae</taxon>
        <taxon>Cardiocondyla</taxon>
    </lineage>
</organism>
<protein>
    <recommendedName>
        <fullName evidence="3">acid phosphatase</fullName>
        <ecNumber evidence="3">3.1.3.2</ecNumber>
    </recommendedName>
</protein>
<feature type="chain" id="PRO_5043318350" description="acid phosphatase" evidence="8">
    <location>
        <begin position="28"/>
        <end position="443"/>
    </location>
</feature>
<evidence type="ECO:0000256" key="6">
    <source>
        <dbReference type="ARBA" id="ARBA00023157"/>
    </source>
</evidence>
<keyword evidence="7" id="KW-0325">Glycoprotein</keyword>
<keyword evidence="6" id="KW-1015">Disulfide bond</keyword>
<comment type="similarity">
    <text evidence="2">Belongs to the histidine acid phosphatase family.</text>
</comment>
<dbReference type="PANTHER" id="PTHR11567:SF211">
    <property type="entry name" value="PROSTATIC ACID PHOSPHATASE"/>
    <property type="match status" value="1"/>
</dbReference>
<dbReference type="InterPro" id="IPR029033">
    <property type="entry name" value="His_PPase_superfam"/>
</dbReference>
<keyword evidence="5" id="KW-0378">Hydrolase</keyword>
<sequence length="443" mass="51417">MLSSFIHGNYLLISLVIGLNAILFTSAQPQIKLVNVVFRHGDRTPDNNGYEMYPNDPYLNYSFYPEGLAQLTNPGKMRAYELGQVLHSRYKNFLGDLYLPNLVKGHSSDYDRTKMSLQLLLASLFPPVNIRQRWNPTLNWQPIPTSYVPRVDDNFFLSDECPQFLNEYNRVLNLSVTKKTLSRFQDMMNNLTQLTGKKIEKPLDIYYLYHTFVAESSMNFTLPEWAYDYFPYGLLFNATVAGYDIANFTPLLRKLYSGKVSYSQIYCNVIISFYKTCLLFIGPIIRAITENMLAVQNAEWNSTNHKNKNLTSTKIYLYSGHETNIASLLHAFNVYTPHIPEYSSAIILELLQQNHQYYVKLLHYRGIPPVIDELQIPDCEYLCPFEKFLKLTEDLIPSNEEMVCDKRQTEDYADTKYPADKDNVIYRLITNQLSILVEDNNNI</sequence>
<dbReference type="EC" id="3.1.3.2" evidence="3"/>
<evidence type="ECO:0000313" key="9">
    <source>
        <dbReference type="EMBL" id="KAL0113398.1"/>
    </source>
</evidence>